<reference evidence="2" key="1">
    <citation type="journal article" date="2023" name="Insect Mol. Biol.">
        <title>Genome sequencing provides insights into the evolution of gene families encoding plant cell wall-degrading enzymes in longhorned beetles.</title>
        <authorList>
            <person name="Shin N.R."/>
            <person name="Okamura Y."/>
            <person name="Kirsch R."/>
            <person name="Pauchet Y."/>
        </authorList>
    </citation>
    <scope>NUCLEOTIDE SEQUENCE</scope>
    <source>
        <strain evidence="2">MMC_N1</strain>
    </source>
</reference>
<feature type="compositionally biased region" description="Polar residues" evidence="1">
    <location>
        <begin position="214"/>
        <end position="232"/>
    </location>
</feature>
<sequence length="232" mass="26212">MPVSLHFLQKKVFNENELSSISDVEILEDTEDKALKSKRIQNIDNLEQIKSVTSPEEYANALKSEIPEILALDKYYVQQFQGDFSSIQITPEIQEVVGITEKFHQISQSKLSKELEESIEVIGSECFCENKETLTLNQLEQQTGVKHFKLYESTLSTHYSEDISENKTLSSDDINNSEKQGFLNNGKSNELLNDSSSKKSDSSDDINNSEKQAFLNNGKSNEVLNDSSSKKI</sequence>
<proteinExistence type="predicted"/>
<evidence type="ECO:0000256" key="1">
    <source>
        <dbReference type="SAM" id="MobiDB-lite"/>
    </source>
</evidence>
<protein>
    <submittedName>
        <fullName evidence="2">Uncharacterized protein</fullName>
    </submittedName>
</protein>
<comment type="caution">
    <text evidence="2">The sequence shown here is derived from an EMBL/GenBank/DDBJ whole genome shotgun (WGS) entry which is preliminary data.</text>
</comment>
<name>A0ABQ9IUG4_9CUCU</name>
<dbReference type="Proteomes" id="UP001162164">
    <property type="component" value="Unassembled WGS sequence"/>
</dbReference>
<gene>
    <name evidence="2" type="ORF">NQ317_018893</name>
</gene>
<dbReference type="EMBL" id="JAPWTJ010002458">
    <property type="protein sequence ID" value="KAJ8966074.1"/>
    <property type="molecule type" value="Genomic_DNA"/>
</dbReference>
<feature type="compositionally biased region" description="Polar residues" evidence="1">
    <location>
        <begin position="166"/>
        <end position="186"/>
    </location>
</feature>
<keyword evidence="3" id="KW-1185">Reference proteome</keyword>
<evidence type="ECO:0000313" key="3">
    <source>
        <dbReference type="Proteomes" id="UP001162164"/>
    </source>
</evidence>
<evidence type="ECO:0000313" key="2">
    <source>
        <dbReference type="EMBL" id="KAJ8966074.1"/>
    </source>
</evidence>
<accession>A0ABQ9IUG4</accession>
<feature type="region of interest" description="Disordered" evidence="1">
    <location>
        <begin position="164"/>
        <end position="232"/>
    </location>
</feature>
<organism evidence="2 3">
    <name type="scientific">Molorchus minor</name>
    <dbReference type="NCBI Taxonomy" id="1323400"/>
    <lineage>
        <taxon>Eukaryota</taxon>
        <taxon>Metazoa</taxon>
        <taxon>Ecdysozoa</taxon>
        <taxon>Arthropoda</taxon>
        <taxon>Hexapoda</taxon>
        <taxon>Insecta</taxon>
        <taxon>Pterygota</taxon>
        <taxon>Neoptera</taxon>
        <taxon>Endopterygota</taxon>
        <taxon>Coleoptera</taxon>
        <taxon>Polyphaga</taxon>
        <taxon>Cucujiformia</taxon>
        <taxon>Chrysomeloidea</taxon>
        <taxon>Cerambycidae</taxon>
        <taxon>Lamiinae</taxon>
        <taxon>Monochamini</taxon>
        <taxon>Molorchus</taxon>
    </lineage>
</organism>